<reference evidence="2 3" key="1">
    <citation type="submission" date="2024-10" db="EMBL/GenBank/DDBJ databases">
        <authorList>
            <person name="Cho J.-C."/>
        </authorList>
    </citation>
    <scope>NUCLEOTIDE SEQUENCE [LARGE SCALE GENOMIC DNA]</scope>
    <source>
        <strain evidence="2 3">KCTC29696</strain>
    </source>
</reference>
<accession>A0ABW7HXF2</accession>
<evidence type="ECO:0000313" key="3">
    <source>
        <dbReference type="Proteomes" id="UP001607069"/>
    </source>
</evidence>
<dbReference type="Gene3D" id="1.10.287.1060">
    <property type="entry name" value="ESAT-6-like"/>
    <property type="match status" value="1"/>
</dbReference>
<dbReference type="EMBL" id="JBIHMK010000076">
    <property type="protein sequence ID" value="MFH0250279.1"/>
    <property type="molecule type" value="Genomic_DNA"/>
</dbReference>
<keyword evidence="3" id="KW-1185">Reference proteome</keyword>
<dbReference type="RefSeq" id="WP_279948390.1">
    <property type="nucleotide sequence ID" value="NZ_BAABEN010000003.1"/>
</dbReference>
<dbReference type="Pfam" id="PF06013">
    <property type="entry name" value="WXG100"/>
    <property type="match status" value="1"/>
</dbReference>
<proteinExistence type="predicted"/>
<organism evidence="2 3">
    <name type="scientific">Streptomyces chitinivorans</name>
    <dbReference type="NCBI Taxonomy" id="1257027"/>
    <lineage>
        <taxon>Bacteria</taxon>
        <taxon>Bacillati</taxon>
        <taxon>Actinomycetota</taxon>
        <taxon>Actinomycetes</taxon>
        <taxon>Kitasatosporales</taxon>
        <taxon>Streptomycetaceae</taxon>
        <taxon>Streptomyces</taxon>
    </lineage>
</organism>
<protein>
    <submittedName>
        <fullName evidence="2">WXG100 family type VII secretion target</fullName>
    </submittedName>
</protein>
<sequence length="141" mass="15270">MGGGRELDVSDEKLKDLASDLYDMGEYLAKKIKELNALVDGVDGKWRSSAAAAYKDLQRGVNDDAWRIQKALALIERGVEESRDGFTAQELDALQSFRRTLDSMEQPPEPTTARSRIADFAGAPRTSGPTPAASGSPIEGL</sequence>
<name>A0ABW7HXF2_9ACTN</name>
<evidence type="ECO:0000313" key="2">
    <source>
        <dbReference type="EMBL" id="MFH0250279.1"/>
    </source>
</evidence>
<dbReference type="InterPro" id="IPR010310">
    <property type="entry name" value="T7SS_ESAT-6-like"/>
</dbReference>
<dbReference type="Proteomes" id="UP001607069">
    <property type="component" value="Unassembled WGS sequence"/>
</dbReference>
<gene>
    <name evidence="2" type="ORF">ACG5V6_18950</name>
</gene>
<dbReference type="SUPFAM" id="SSF140453">
    <property type="entry name" value="EsxAB dimer-like"/>
    <property type="match status" value="1"/>
</dbReference>
<feature type="region of interest" description="Disordered" evidence="1">
    <location>
        <begin position="99"/>
        <end position="141"/>
    </location>
</feature>
<dbReference type="InterPro" id="IPR036689">
    <property type="entry name" value="ESAT-6-like_sf"/>
</dbReference>
<comment type="caution">
    <text evidence="2">The sequence shown here is derived from an EMBL/GenBank/DDBJ whole genome shotgun (WGS) entry which is preliminary data.</text>
</comment>
<evidence type="ECO:0000256" key="1">
    <source>
        <dbReference type="SAM" id="MobiDB-lite"/>
    </source>
</evidence>